<dbReference type="Gene3D" id="3.30.470.20">
    <property type="entry name" value="ATP-grasp fold, B domain"/>
    <property type="match status" value="1"/>
</dbReference>
<dbReference type="GO" id="GO:0006189">
    <property type="term" value="P:'de novo' IMP biosynthetic process"/>
    <property type="evidence" value="ECO:0007669"/>
    <property type="project" value="UniProtKB-UniRule"/>
</dbReference>
<evidence type="ECO:0000256" key="2">
    <source>
        <dbReference type="ARBA" id="ARBA00010190"/>
    </source>
</evidence>
<dbReference type="HAMAP" id="MF_00137">
    <property type="entry name" value="SAICAR_synth"/>
    <property type="match status" value="1"/>
</dbReference>
<reference evidence="13 14" key="1">
    <citation type="submission" date="2015-01" db="EMBL/GenBank/DDBJ databases">
        <title>Draft genome of the acidophilic iron oxidizer Acidithrix ferrooxidans strain Py-F3.</title>
        <authorList>
            <person name="Poehlein A."/>
            <person name="Eisen S."/>
            <person name="Schloemann M."/>
            <person name="Johnson B.D."/>
            <person name="Daniel R."/>
            <person name="Muehling M."/>
        </authorList>
    </citation>
    <scope>NUCLEOTIDE SEQUENCE [LARGE SCALE GENOMIC DNA]</scope>
    <source>
        <strain evidence="13 14">Py-F3</strain>
    </source>
</reference>
<dbReference type="Gene3D" id="3.30.200.20">
    <property type="entry name" value="Phosphorylase Kinase, domain 1"/>
    <property type="match status" value="1"/>
</dbReference>
<evidence type="ECO:0000256" key="9">
    <source>
        <dbReference type="ARBA" id="ARBA00030409"/>
    </source>
</evidence>
<dbReference type="AlphaFoldDB" id="A0A0D8HJG6"/>
<dbReference type="InterPro" id="IPR018236">
    <property type="entry name" value="SAICAR_synthetase_CS"/>
</dbReference>
<dbReference type="GO" id="GO:0004639">
    <property type="term" value="F:phosphoribosylaminoimidazolesuccinocarboxamide synthase activity"/>
    <property type="evidence" value="ECO:0007669"/>
    <property type="project" value="UniProtKB-UniRule"/>
</dbReference>
<dbReference type="UniPathway" id="UPA00074">
    <property type="reaction ID" value="UER00131"/>
</dbReference>
<dbReference type="NCBIfam" id="TIGR00081">
    <property type="entry name" value="purC"/>
    <property type="match status" value="1"/>
</dbReference>
<dbReference type="SUPFAM" id="SSF56104">
    <property type="entry name" value="SAICAR synthase-like"/>
    <property type="match status" value="1"/>
</dbReference>
<evidence type="ECO:0000259" key="12">
    <source>
        <dbReference type="Pfam" id="PF01259"/>
    </source>
</evidence>
<dbReference type="Proteomes" id="UP000032360">
    <property type="component" value="Unassembled WGS sequence"/>
</dbReference>
<gene>
    <name evidence="11 13" type="primary">purC</name>
    <name evidence="13" type="ORF">AXFE_11790</name>
</gene>
<dbReference type="GO" id="GO:0005524">
    <property type="term" value="F:ATP binding"/>
    <property type="evidence" value="ECO:0007669"/>
    <property type="project" value="UniProtKB-KW"/>
</dbReference>
<organism evidence="13 14">
    <name type="scientific">Acidithrix ferrooxidans</name>
    <dbReference type="NCBI Taxonomy" id="1280514"/>
    <lineage>
        <taxon>Bacteria</taxon>
        <taxon>Bacillati</taxon>
        <taxon>Actinomycetota</taxon>
        <taxon>Acidimicrobiia</taxon>
        <taxon>Acidimicrobiales</taxon>
        <taxon>Acidimicrobiaceae</taxon>
        <taxon>Acidithrix</taxon>
    </lineage>
</organism>
<comment type="pathway">
    <text evidence="1 11">Purine metabolism; IMP biosynthesis via de novo pathway; 5-amino-1-(5-phospho-D-ribosyl)imidazole-4-carboxamide from 5-amino-1-(5-phospho-D-ribosyl)imidazole-4-carboxylate: step 1/2.</text>
</comment>
<accession>A0A0D8HJG6</accession>
<evidence type="ECO:0000256" key="8">
    <source>
        <dbReference type="ARBA" id="ARBA00022840"/>
    </source>
</evidence>
<evidence type="ECO:0000256" key="11">
    <source>
        <dbReference type="HAMAP-Rule" id="MF_00137"/>
    </source>
</evidence>
<dbReference type="EMBL" id="JXYS01000027">
    <property type="protein sequence ID" value="KJF17897.1"/>
    <property type="molecule type" value="Genomic_DNA"/>
</dbReference>
<dbReference type="EC" id="6.3.2.6" evidence="3 11"/>
<sequence>MGWVKPLLNLCFVVPSRQFGEVGIDSEGCGQRVVKMRHIYSGKVRDIYELDGIDRDSLLMVASDRVSAYDVIMNEQVANKGTILTAMSAYWMKLVEDIVPNHLVELFPTKQTFDDDSFEKFIGRGVIVAKAQMIEVECIVRGYLAGSAAREYFRSGTVHGRSLKDGLVMAERLDEPIFCPSIKNHSGHDENISIERAKEIFGSELISTLAEVSIEIYNRGARVAEESSIYLADTKFEFGFIDGELALCDEILTPDSSRFWEASTYEAGKEPMQYDKQPLRDYLDTLDWDKTPPPPSLDEEVLQSLSDRYAMVYERIAGQPIENWITDAKNAYFGTNGNIFA</sequence>
<dbReference type="Pfam" id="PF01259">
    <property type="entry name" value="SAICAR_synt"/>
    <property type="match status" value="1"/>
</dbReference>
<evidence type="ECO:0000256" key="4">
    <source>
        <dbReference type="ARBA" id="ARBA00016460"/>
    </source>
</evidence>
<name>A0A0D8HJG6_9ACTN</name>
<dbReference type="RefSeq" id="WP_200891196.1">
    <property type="nucleotide sequence ID" value="NZ_JXYS01000027.1"/>
</dbReference>
<dbReference type="PANTHER" id="PTHR43700">
    <property type="entry name" value="PHOSPHORIBOSYLAMINOIMIDAZOLE-SUCCINOCARBOXAMIDE SYNTHASE"/>
    <property type="match status" value="1"/>
</dbReference>
<protein>
    <recommendedName>
        <fullName evidence="4 11">Phosphoribosylaminoimidazole-succinocarboxamide synthase</fullName>
        <ecNumber evidence="3 11">6.3.2.6</ecNumber>
    </recommendedName>
    <alternativeName>
        <fullName evidence="9 11">SAICAR synthetase</fullName>
    </alternativeName>
</protein>
<keyword evidence="6 11" id="KW-0547">Nucleotide-binding</keyword>
<dbReference type="NCBIfam" id="NF010568">
    <property type="entry name" value="PRK13961.1"/>
    <property type="match status" value="1"/>
</dbReference>
<evidence type="ECO:0000256" key="5">
    <source>
        <dbReference type="ARBA" id="ARBA00022598"/>
    </source>
</evidence>
<dbReference type="InterPro" id="IPR028923">
    <property type="entry name" value="SAICAR_synt/ADE2_N"/>
</dbReference>
<evidence type="ECO:0000313" key="13">
    <source>
        <dbReference type="EMBL" id="KJF17897.1"/>
    </source>
</evidence>
<keyword evidence="8 11" id="KW-0067">ATP-binding</keyword>
<comment type="similarity">
    <text evidence="2 11">Belongs to the SAICAR synthetase family.</text>
</comment>
<evidence type="ECO:0000313" key="14">
    <source>
        <dbReference type="Proteomes" id="UP000032360"/>
    </source>
</evidence>
<feature type="domain" description="SAICAR synthetase/ADE2 N-terminal" evidence="12">
    <location>
        <begin position="38"/>
        <end position="292"/>
    </location>
</feature>
<dbReference type="InterPro" id="IPR001636">
    <property type="entry name" value="SAICAR_synth"/>
</dbReference>
<comment type="caution">
    <text evidence="13">The sequence shown here is derived from an EMBL/GenBank/DDBJ whole genome shotgun (WGS) entry which is preliminary data.</text>
</comment>
<dbReference type="CDD" id="cd01414">
    <property type="entry name" value="SAICAR_synt_Sc"/>
    <property type="match status" value="1"/>
</dbReference>
<keyword evidence="5 11" id="KW-0436">Ligase</keyword>
<evidence type="ECO:0000256" key="1">
    <source>
        <dbReference type="ARBA" id="ARBA00004672"/>
    </source>
</evidence>
<evidence type="ECO:0000256" key="10">
    <source>
        <dbReference type="ARBA" id="ARBA00048475"/>
    </source>
</evidence>
<dbReference type="GO" id="GO:0005737">
    <property type="term" value="C:cytoplasm"/>
    <property type="evidence" value="ECO:0007669"/>
    <property type="project" value="TreeGrafter"/>
</dbReference>
<keyword evidence="7 11" id="KW-0658">Purine biosynthesis</keyword>
<keyword evidence="14" id="KW-1185">Reference proteome</keyword>
<evidence type="ECO:0000256" key="3">
    <source>
        <dbReference type="ARBA" id="ARBA00012217"/>
    </source>
</evidence>
<dbReference type="PATRIC" id="fig|1280514.3.peg.1543"/>
<dbReference type="PANTHER" id="PTHR43700:SF1">
    <property type="entry name" value="PHOSPHORIBOSYLAMINOIMIDAZOLE-SUCCINOCARBOXAMIDE SYNTHASE"/>
    <property type="match status" value="1"/>
</dbReference>
<comment type="catalytic activity">
    <reaction evidence="10 11">
        <text>5-amino-1-(5-phospho-D-ribosyl)imidazole-4-carboxylate + L-aspartate + ATP = (2S)-2-[5-amino-1-(5-phospho-beta-D-ribosyl)imidazole-4-carboxamido]succinate + ADP + phosphate + 2 H(+)</text>
        <dbReference type="Rhea" id="RHEA:22628"/>
        <dbReference type="ChEBI" id="CHEBI:15378"/>
        <dbReference type="ChEBI" id="CHEBI:29991"/>
        <dbReference type="ChEBI" id="CHEBI:30616"/>
        <dbReference type="ChEBI" id="CHEBI:43474"/>
        <dbReference type="ChEBI" id="CHEBI:58443"/>
        <dbReference type="ChEBI" id="CHEBI:77657"/>
        <dbReference type="ChEBI" id="CHEBI:456216"/>
        <dbReference type="EC" id="6.3.2.6"/>
    </reaction>
</comment>
<proteinExistence type="inferred from homology"/>
<evidence type="ECO:0000256" key="6">
    <source>
        <dbReference type="ARBA" id="ARBA00022741"/>
    </source>
</evidence>
<evidence type="ECO:0000256" key="7">
    <source>
        <dbReference type="ARBA" id="ARBA00022755"/>
    </source>
</evidence>
<dbReference type="STRING" id="1280514.AXFE_11790"/>
<dbReference type="PROSITE" id="PS01058">
    <property type="entry name" value="SAICAR_SYNTHETASE_2"/>
    <property type="match status" value="1"/>
</dbReference>